<sequence length="66" mass="7858">MSGAKLRGDRLNSPMVLSAYRPVPTTYYYYDRHSEECRSELNSNSCQLPYQFVHRDECVRTCLRRH</sequence>
<keyword evidence="2" id="KW-1185">Reference proteome</keyword>
<evidence type="ECO:0000313" key="2">
    <source>
        <dbReference type="Proteomes" id="UP001177023"/>
    </source>
</evidence>
<dbReference type="GO" id="GO:0004867">
    <property type="term" value="F:serine-type endopeptidase inhibitor activity"/>
    <property type="evidence" value="ECO:0007669"/>
    <property type="project" value="InterPro"/>
</dbReference>
<accession>A0AA36DA78</accession>
<dbReference type="Proteomes" id="UP001177023">
    <property type="component" value="Unassembled WGS sequence"/>
</dbReference>
<gene>
    <name evidence="1" type="ORF">MSPICULIGERA_LOCUS21081</name>
</gene>
<dbReference type="SUPFAM" id="SSF57362">
    <property type="entry name" value="BPTI-like"/>
    <property type="match status" value="1"/>
</dbReference>
<dbReference type="InterPro" id="IPR036880">
    <property type="entry name" value="Kunitz_BPTI_sf"/>
</dbReference>
<comment type="caution">
    <text evidence="1">The sequence shown here is derived from an EMBL/GenBank/DDBJ whole genome shotgun (WGS) entry which is preliminary data.</text>
</comment>
<evidence type="ECO:0000313" key="1">
    <source>
        <dbReference type="EMBL" id="CAJ0582956.1"/>
    </source>
</evidence>
<dbReference type="AlphaFoldDB" id="A0AA36DA78"/>
<reference evidence="1" key="1">
    <citation type="submission" date="2023-06" db="EMBL/GenBank/DDBJ databases">
        <authorList>
            <person name="Delattre M."/>
        </authorList>
    </citation>
    <scope>NUCLEOTIDE SEQUENCE</scope>
    <source>
        <strain evidence="1">AF72</strain>
    </source>
</reference>
<proteinExistence type="predicted"/>
<feature type="non-terminal residue" evidence="1">
    <location>
        <position position="66"/>
    </location>
</feature>
<name>A0AA36DA78_9BILA</name>
<dbReference type="EMBL" id="CATQJA010002665">
    <property type="protein sequence ID" value="CAJ0582956.1"/>
    <property type="molecule type" value="Genomic_DNA"/>
</dbReference>
<organism evidence="1 2">
    <name type="scientific">Mesorhabditis spiculigera</name>
    <dbReference type="NCBI Taxonomy" id="96644"/>
    <lineage>
        <taxon>Eukaryota</taxon>
        <taxon>Metazoa</taxon>
        <taxon>Ecdysozoa</taxon>
        <taxon>Nematoda</taxon>
        <taxon>Chromadorea</taxon>
        <taxon>Rhabditida</taxon>
        <taxon>Rhabditina</taxon>
        <taxon>Rhabditomorpha</taxon>
        <taxon>Rhabditoidea</taxon>
        <taxon>Rhabditidae</taxon>
        <taxon>Mesorhabditinae</taxon>
        <taxon>Mesorhabditis</taxon>
    </lineage>
</organism>
<protein>
    <submittedName>
        <fullName evidence="1">Uncharacterized protein</fullName>
    </submittedName>
</protein>